<sequence length="214" mass="24695">MINPSLVRWLVIALIYATFHFWYGGNGNPMTPDEVEHYVSLAGKNGNSERVQKIREFASTDDGKEYVAVNLNKYREKPAYRDGRPVDPGATSRQIERIYQTKVGPEILIRTSHPLISVTPITTLGSTGDFEPTDWEFISFIRYRSRRDFLDFLLTTNWGDDVEHKWAALERNQHLPSVTQMSLVVVRLVPFLLLVCIGLILDRIFDRARRIQKD</sequence>
<keyword evidence="1" id="KW-0472">Membrane</keyword>
<dbReference type="EMBL" id="UINC01046770">
    <property type="protein sequence ID" value="SVB55192.1"/>
    <property type="molecule type" value="Genomic_DNA"/>
</dbReference>
<keyword evidence="1" id="KW-1133">Transmembrane helix</keyword>
<gene>
    <name evidence="2" type="ORF">METZ01_LOCUS208046</name>
</gene>
<proteinExistence type="predicted"/>
<evidence type="ECO:0000256" key="1">
    <source>
        <dbReference type="SAM" id="Phobius"/>
    </source>
</evidence>
<keyword evidence="1" id="KW-0812">Transmembrane</keyword>
<accession>A0A382EXW3</accession>
<reference evidence="2" key="1">
    <citation type="submission" date="2018-05" db="EMBL/GenBank/DDBJ databases">
        <authorList>
            <person name="Lanie J.A."/>
            <person name="Ng W.-L."/>
            <person name="Kazmierczak K.M."/>
            <person name="Andrzejewski T.M."/>
            <person name="Davidsen T.M."/>
            <person name="Wayne K.J."/>
            <person name="Tettelin H."/>
            <person name="Glass J.I."/>
            <person name="Rusch D."/>
            <person name="Podicherti R."/>
            <person name="Tsui H.-C.T."/>
            <person name="Winkler M.E."/>
        </authorList>
    </citation>
    <scope>NUCLEOTIDE SEQUENCE</scope>
</reference>
<protein>
    <submittedName>
        <fullName evidence="2">Uncharacterized protein</fullName>
    </submittedName>
</protein>
<name>A0A382EXW3_9ZZZZ</name>
<organism evidence="2">
    <name type="scientific">marine metagenome</name>
    <dbReference type="NCBI Taxonomy" id="408172"/>
    <lineage>
        <taxon>unclassified sequences</taxon>
        <taxon>metagenomes</taxon>
        <taxon>ecological metagenomes</taxon>
    </lineage>
</organism>
<evidence type="ECO:0000313" key="2">
    <source>
        <dbReference type="EMBL" id="SVB55192.1"/>
    </source>
</evidence>
<dbReference type="Gene3D" id="3.30.70.100">
    <property type="match status" value="1"/>
</dbReference>
<feature type="transmembrane region" description="Helical" evidence="1">
    <location>
        <begin position="181"/>
        <end position="201"/>
    </location>
</feature>
<feature type="transmembrane region" description="Helical" evidence="1">
    <location>
        <begin position="7"/>
        <end position="23"/>
    </location>
</feature>
<dbReference type="AlphaFoldDB" id="A0A382EXW3"/>